<dbReference type="GeneID" id="59350404"/>
<comment type="caution">
    <text evidence="1">The sequence shown here is derived from an EMBL/GenBank/DDBJ whole genome shotgun (WGS) entry which is preliminary data.</text>
</comment>
<evidence type="ECO:0000313" key="2">
    <source>
        <dbReference type="Proteomes" id="UP000636479"/>
    </source>
</evidence>
<evidence type="ECO:0000313" key="1">
    <source>
        <dbReference type="EMBL" id="KAF7293557.1"/>
    </source>
</evidence>
<sequence>MFNKSTTNQPNICTSYLRATTLACIRRKTSGTSSMLLSPITALGLFRLVQPSRMGAPIKDKVKAFVHSPSFNLSWAQARGIQAGINNQPPATGNYYPACRT</sequence>
<reference evidence="1" key="1">
    <citation type="submission" date="2020-05" db="EMBL/GenBank/DDBJ databases">
        <title>Mycena genomes resolve the evolution of fungal bioluminescence.</title>
        <authorList>
            <person name="Tsai I.J."/>
        </authorList>
    </citation>
    <scope>NUCLEOTIDE SEQUENCE</scope>
    <source>
        <strain evidence="1">171206Taipei</strain>
    </source>
</reference>
<dbReference type="Proteomes" id="UP000636479">
    <property type="component" value="Unassembled WGS sequence"/>
</dbReference>
<accession>A0A8H6S706</accession>
<proteinExistence type="predicted"/>
<name>A0A8H6S706_9AGAR</name>
<protein>
    <submittedName>
        <fullName evidence="1">Uncharacterized protein</fullName>
    </submittedName>
</protein>
<gene>
    <name evidence="1" type="ORF">MIND_01134200</name>
</gene>
<organism evidence="1 2">
    <name type="scientific">Mycena indigotica</name>
    <dbReference type="NCBI Taxonomy" id="2126181"/>
    <lineage>
        <taxon>Eukaryota</taxon>
        <taxon>Fungi</taxon>
        <taxon>Dikarya</taxon>
        <taxon>Basidiomycota</taxon>
        <taxon>Agaricomycotina</taxon>
        <taxon>Agaricomycetes</taxon>
        <taxon>Agaricomycetidae</taxon>
        <taxon>Agaricales</taxon>
        <taxon>Marasmiineae</taxon>
        <taxon>Mycenaceae</taxon>
        <taxon>Mycena</taxon>
    </lineage>
</organism>
<dbReference type="RefSeq" id="XP_037215720.1">
    <property type="nucleotide sequence ID" value="XM_037367888.1"/>
</dbReference>
<dbReference type="AlphaFoldDB" id="A0A8H6S706"/>
<dbReference type="EMBL" id="JACAZF010000010">
    <property type="protein sequence ID" value="KAF7293557.1"/>
    <property type="molecule type" value="Genomic_DNA"/>
</dbReference>
<keyword evidence="2" id="KW-1185">Reference proteome</keyword>